<keyword evidence="3" id="KW-1185">Reference proteome</keyword>
<dbReference type="RefSeq" id="XP_026614234.1">
    <property type="nucleotide sequence ID" value="XM_026757208.1"/>
</dbReference>
<reference evidence="2" key="1">
    <citation type="submission" date="2018-08" db="EMBL/GenBank/DDBJ databases">
        <title>Draft genome sequence of azole-resistant Aspergillus thermomutatus (Neosartorya pseudofischeri) strain HMR AF 39, isolated from a human nasal aspirate.</title>
        <authorList>
            <person name="Parent-Michaud M."/>
            <person name="Dufresne P.J."/>
            <person name="Fournier E."/>
            <person name="Martineau C."/>
            <person name="Moreira S."/>
            <person name="Perkins V."/>
            <person name="De Repentigny L."/>
            <person name="Dufresne S.F."/>
        </authorList>
    </citation>
    <scope>NUCLEOTIDE SEQUENCE [LARGE SCALE GENOMIC DNA]</scope>
    <source>
        <strain evidence="2">HMR AF 39</strain>
    </source>
</reference>
<comment type="caution">
    <text evidence="2">The sequence shown here is derived from an EMBL/GenBank/DDBJ whole genome shotgun (WGS) entry which is preliminary data.</text>
</comment>
<accession>A0A397GXZ8</accession>
<feature type="compositionally biased region" description="Basic and acidic residues" evidence="1">
    <location>
        <begin position="149"/>
        <end position="160"/>
    </location>
</feature>
<evidence type="ECO:0000256" key="1">
    <source>
        <dbReference type="SAM" id="MobiDB-lite"/>
    </source>
</evidence>
<dbReference type="Proteomes" id="UP000215305">
    <property type="component" value="Unassembled WGS sequence"/>
</dbReference>
<dbReference type="GeneID" id="38125563"/>
<sequence length="170" mass="18685">MEDWEKDEFLDFWVTENVGIEYHAVVPPENQAEDAKSPARNDAGAENKDNQDLIKHGLGIRLQEGDVAENESKGFQFPAGVNPAAENANVQNPVEVDIGSEDRGGAPVESAAPEGPMTREEIMSKWFSGLGKPDPRVPEEDASAQGLERACDTAEQEHWFYEPSSGTFIR</sequence>
<dbReference type="OrthoDB" id="4398477at2759"/>
<gene>
    <name evidence="2" type="ORF">CDV56_103589</name>
</gene>
<organism evidence="2 3">
    <name type="scientific">Aspergillus thermomutatus</name>
    <name type="common">Neosartorya pseudofischeri</name>
    <dbReference type="NCBI Taxonomy" id="41047"/>
    <lineage>
        <taxon>Eukaryota</taxon>
        <taxon>Fungi</taxon>
        <taxon>Dikarya</taxon>
        <taxon>Ascomycota</taxon>
        <taxon>Pezizomycotina</taxon>
        <taxon>Eurotiomycetes</taxon>
        <taxon>Eurotiomycetidae</taxon>
        <taxon>Eurotiales</taxon>
        <taxon>Aspergillaceae</taxon>
        <taxon>Aspergillus</taxon>
        <taxon>Aspergillus subgen. Fumigati</taxon>
    </lineage>
</organism>
<feature type="compositionally biased region" description="Basic and acidic residues" evidence="1">
    <location>
        <begin position="33"/>
        <end position="54"/>
    </location>
</feature>
<evidence type="ECO:0000313" key="2">
    <source>
        <dbReference type="EMBL" id="RHZ55209.1"/>
    </source>
</evidence>
<proteinExistence type="predicted"/>
<protein>
    <submittedName>
        <fullName evidence="2">Uncharacterized protein</fullName>
    </submittedName>
</protein>
<feature type="region of interest" description="Disordered" evidence="1">
    <location>
        <begin position="97"/>
        <end position="170"/>
    </location>
</feature>
<evidence type="ECO:0000313" key="3">
    <source>
        <dbReference type="Proteomes" id="UP000215305"/>
    </source>
</evidence>
<dbReference type="AlphaFoldDB" id="A0A397GXZ8"/>
<dbReference type="EMBL" id="NKHU02000102">
    <property type="protein sequence ID" value="RHZ55209.1"/>
    <property type="molecule type" value="Genomic_DNA"/>
</dbReference>
<name>A0A397GXZ8_ASPTH</name>
<dbReference type="VEuPathDB" id="FungiDB:CDV56_103589"/>
<feature type="region of interest" description="Disordered" evidence="1">
    <location>
        <begin position="25"/>
        <end position="54"/>
    </location>
</feature>